<keyword evidence="2 4" id="KW-0012">Acyltransferase</keyword>
<sequence length="167" mass="18671">MTSKSIRRATAEDVPVLTQIRNDAHANKLAHCDYVWGKEGDGFSEGWVLASLSRREVYVVEQDGMLVGTFSLDWDDETYWGPQDPVAGYVHGISVRRGFNGRGLGSQIIDWCASKVAALNRRFVRLECDSGNTKLCAYYESLGFIRAGLKPIPQGDVIWSLYEKLAH</sequence>
<dbReference type="InterPro" id="IPR050832">
    <property type="entry name" value="Bact_Acetyltransf"/>
</dbReference>
<dbReference type="Gene3D" id="3.40.630.30">
    <property type="match status" value="1"/>
</dbReference>
<dbReference type="RefSeq" id="WP_090691940.1">
    <property type="nucleotide sequence ID" value="NZ_CADERL010000045.1"/>
</dbReference>
<dbReference type="PANTHER" id="PTHR43877">
    <property type="entry name" value="AMINOALKYLPHOSPHONATE N-ACETYLTRANSFERASE-RELATED-RELATED"/>
    <property type="match status" value="1"/>
</dbReference>
<dbReference type="InterPro" id="IPR000182">
    <property type="entry name" value="GNAT_dom"/>
</dbReference>
<protein>
    <submittedName>
        <fullName evidence="4">L-amino acid N-acyltransferase YncA</fullName>
    </submittedName>
</protein>
<dbReference type="SUPFAM" id="SSF55729">
    <property type="entry name" value="Acyl-CoA N-acyltransferases (Nat)"/>
    <property type="match status" value="1"/>
</dbReference>
<dbReference type="OrthoDB" id="1188001at2"/>
<proteinExistence type="predicted"/>
<dbReference type="InterPro" id="IPR016181">
    <property type="entry name" value="Acyl_CoA_acyltransferase"/>
</dbReference>
<dbReference type="AlphaFoldDB" id="A0A1G8JE76"/>
<evidence type="ECO:0000313" key="5">
    <source>
        <dbReference type="Proteomes" id="UP000199706"/>
    </source>
</evidence>
<evidence type="ECO:0000256" key="1">
    <source>
        <dbReference type="ARBA" id="ARBA00022679"/>
    </source>
</evidence>
<name>A0A1G8JE76_9BURK</name>
<evidence type="ECO:0000313" key="4">
    <source>
        <dbReference type="EMBL" id="SDI29505.1"/>
    </source>
</evidence>
<accession>A0A1G8JE76</accession>
<dbReference type="EMBL" id="FNCJ01000020">
    <property type="protein sequence ID" value="SDI29505.1"/>
    <property type="molecule type" value="Genomic_DNA"/>
</dbReference>
<dbReference type="CDD" id="cd04301">
    <property type="entry name" value="NAT_SF"/>
    <property type="match status" value="1"/>
</dbReference>
<dbReference type="PROSITE" id="PS51186">
    <property type="entry name" value="GNAT"/>
    <property type="match status" value="1"/>
</dbReference>
<keyword evidence="1 4" id="KW-0808">Transferase</keyword>
<organism evidence="4 5">
    <name type="scientific">Paraburkholderia phenazinium</name>
    <dbReference type="NCBI Taxonomy" id="60549"/>
    <lineage>
        <taxon>Bacteria</taxon>
        <taxon>Pseudomonadati</taxon>
        <taxon>Pseudomonadota</taxon>
        <taxon>Betaproteobacteria</taxon>
        <taxon>Burkholderiales</taxon>
        <taxon>Burkholderiaceae</taxon>
        <taxon>Paraburkholderia</taxon>
    </lineage>
</organism>
<dbReference type="Pfam" id="PF00583">
    <property type="entry name" value="Acetyltransf_1"/>
    <property type="match status" value="1"/>
</dbReference>
<evidence type="ECO:0000259" key="3">
    <source>
        <dbReference type="PROSITE" id="PS51186"/>
    </source>
</evidence>
<evidence type="ECO:0000256" key="2">
    <source>
        <dbReference type="ARBA" id="ARBA00023315"/>
    </source>
</evidence>
<feature type="domain" description="N-acetyltransferase" evidence="3">
    <location>
        <begin position="4"/>
        <end position="164"/>
    </location>
</feature>
<gene>
    <name evidence="4" type="ORF">SAMN05216466_12069</name>
</gene>
<dbReference type="GO" id="GO:0016747">
    <property type="term" value="F:acyltransferase activity, transferring groups other than amino-acyl groups"/>
    <property type="evidence" value="ECO:0007669"/>
    <property type="project" value="InterPro"/>
</dbReference>
<reference evidence="4 5" key="1">
    <citation type="submission" date="2016-10" db="EMBL/GenBank/DDBJ databases">
        <authorList>
            <person name="de Groot N.N."/>
        </authorList>
    </citation>
    <scope>NUCLEOTIDE SEQUENCE [LARGE SCALE GENOMIC DNA]</scope>
    <source>
        <strain evidence="4 5">LMG 2247</strain>
    </source>
</reference>
<dbReference type="Proteomes" id="UP000199706">
    <property type="component" value="Unassembled WGS sequence"/>
</dbReference>